<evidence type="ECO:0000313" key="2">
    <source>
        <dbReference type="Proteomes" id="UP000003438"/>
    </source>
</evidence>
<protein>
    <submittedName>
        <fullName evidence="1">Uncharacterized protein</fullName>
    </submittedName>
</protein>
<proteinExistence type="predicted"/>
<dbReference type="OrthoDB" id="2095747at2"/>
<dbReference type="RefSeq" id="WP_007046202.1">
    <property type="nucleotide sequence ID" value="NZ_GG704769.1"/>
</dbReference>
<dbReference type="HOGENOM" id="CLU_1562064_0_0_9"/>
<dbReference type="STRING" id="411471.SUBVAR_04789"/>
<dbReference type="Proteomes" id="UP000003438">
    <property type="component" value="Unassembled WGS sequence"/>
</dbReference>
<name>D1PKB4_9FIRM</name>
<comment type="caution">
    <text evidence="1">The sequence shown here is derived from an EMBL/GenBank/DDBJ whole genome shotgun (WGS) entry which is preliminary data.</text>
</comment>
<gene>
    <name evidence="1" type="ORF">SUBVAR_04789</name>
</gene>
<dbReference type="EMBL" id="ACBY02000017">
    <property type="protein sequence ID" value="EFB76864.1"/>
    <property type="molecule type" value="Genomic_DNA"/>
</dbReference>
<reference evidence="1" key="1">
    <citation type="submission" date="2009-12" db="EMBL/GenBank/DDBJ databases">
        <authorList>
            <person name="Weinstock G."/>
            <person name="Sodergren E."/>
            <person name="Clifton S."/>
            <person name="Fulton L."/>
            <person name="Fulton B."/>
            <person name="Courtney L."/>
            <person name="Fronick C."/>
            <person name="Harrison M."/>
            <person name="Strong C."/>
            <person name="Farmer C."/>
            <person name="Delahaunty K."/>
            <person name="Markovic C."/>
            <person name="Hall O."/>
            <person name="Minx P."/>
            <person name="Tomlinson C."/>
            <person name="Mitreva M."/>
            <person name="Nelson J."/>
            <person name="Hou S."/>
            <person name="Wollam A."/>
            <person name="Pepin K.H."/>
            <person name="Johnson M."/>
            <person name="Bhonagiri V."/>
            <person name="Nash W.E."/>
            <person name="Warren W."/>
            <person name="Chinwalla A."/>
            <person name="Mardis E.R."/>
            <person name="Wilson R.K."/>
        </authorList>
    </citation>
    <scope>NUCLEOTIDE SEQUENCE [LARGE SCALE GENOMIC DNA]</scope>
    <source>
        <strain evidence="1">DSM 15176</strain>
    </source>
</reference>
<accession>D1PKB4</accession>
<keyword evidence="2" id="KW-1185">Reference proteome</keyword>
<organism evidence="1 2">
    <name type="scientific">Subdoligranulum variabile DSM 15176</name>
    <dbReference type="NCBI Taxonomy" id="411471"/>
    <lineage>
        <taxon>Bacteria</taxon>
        <taxon>Bacillati</taxon>
        <taxon>Bacillota</taxon>
        <taxon>Clostridia</taxon>
        <taxon>Eubacteriales</taxon>
        <taxon>Oscillospiraceae</taxon>
        <taxon>Subdoligranulum</taxon>
    </lineage>
</organism>
<sequence length="171" mass="19684">MGLIAKSAKEVTERHKGFEPLELTEGNVQAIFNRCLAKEGEDFYNVQVVGSELTKNPSDIVQLSREKMEKNEQNIRYLLGQLKTIHIPNVKVISLQEGFFRYDNHVWTKDFNSLFQLYDLALGCVYFRGFGQTEDGNISSLIDYKHITPTLSPKDPAFPAWWEAHKSEWEA</sequence>
<evidence type="ECO:0000313" key="1">
    <source>
        <dbReference type="EMBL" id="EFB76864.1"/>
    </source>
</evidence>
<dbReference type="AlphaFoldDB" id="D1PKB4"/>